<name>A0A7M2RDN6_9FIRM</name>
<dbReference type="InterPro" id="IPR050288">
    <property type="entry name" value="Cellulose_deg_GH3"/>
</dbReference>
<feature type="domain" description="Fibronectin type III-like" evidence="5">
    <location>
        <begin position="584"/>
        <end position="654"/>
    </location>
</feature>
<dbReference type="GO" id="GO:0005975">
    <property type="term" value="P:carbohydrate metabolic process"/>
    <property type="evidence" value="ECO:0007669"/>
    <property type="project" value="InterPro"/>
</dbReference>
<dbReference type="PRINTS" id="PR00133">
    <property type="entry name" value="GLHYDRLASE3"/>
</dbReference>
<evidence type="ECO:0000313" key="7">
    <source>
        <dbReference type="Proteomes" id="UP000593601"/>
    </source>
</evidence>
<keyword evidence="4" id="KW-0326">Glycosidase</keyword>
<dbReference type="Gene3D" id="3.40.50.1700">
    <property type="entry name" value="Glycoside hydrolase family 3 C-terminal domain"/>
    <property type="match status" value="1"/>
</dbReference>
<keyword evidence="7" id="KW-1185">Reference proteome</keyword>
<evidence type="ECO:0000259" key="5">
    <source>
        <dbReference type="SMART" id="SM01217"/>
    </source>
</evidence>
<dbReference type="InterPro" id="IPR026891">
    <property type="entry name" value="Fn3-like"/>
</dbReference>
<protein>
    <submittedName>
        <fullName evidence="6">Glycoside hydrolase family 3 C-terminal domain-containing protein</fullName>
    </submittedName>
</protein>
<dbReference type="FunFam" id="2.60.40.10:FF:000495">
    <property type="entry name" value="Periplasmic beta-glucosidase"/>
    <property type="match status" value="1"/>
</dbReference>
<dbReference type="Pfam" id="PF01915">
    <property type="entry name" value="Glyco_hydro_3_C"/>
    <property type="match status" value="1"/>
</dbReference>
<dbReference type="InterPro" id="IPR013783">
    <property type="entry name" value="Ig-like_fold"/>
</dbReference>
<reference evidence="6 7" key="1">
    <citation type="submission" date="2020-10" db="EMBL/GenBank/DDBJ databases">
        <title>Blautia liquoris sp.nov., isolated from the mud in a fermentation cellar used for the production of Chinese strong-flavoured liquor.</title>
        <authorList>
            <person name="Lu L."/>
        </authorList>
    </citation>
    <scope>NUCLEOTIDE SEQUENCE [LARGE SCALE GENOMIC DNA]</scope>
    <source>
        <strain evidence="6 7">LZLJ-3</strain>
    </source>
</reference>
<keyword evidence="2 4" id="KW-0378">Hydrolase</keyword>
<evidence type="ECO:0000313" key="6">
    <source>
        <dbReference type="EMBL" id="QOV18429.1"/>
    </source>
</evidence>
<dbReference type="InterPro" id="IPR019800">
    <property type="entry name" value="Glyco_hydro_3_AS"/>
</dbReference>
<dbReference type="InterPro" id="IPR002772">
    <property type="entry name" value="Glyco_hydro_3_C"/>
</dbReference>
<dbReference type="EMBL" id="CP063304">
    <property type="protein sequence ID" value="QOV18429.1"/>
    <property type="molecule type" value="Genomic_DNA"/>
</dbReference>
<dbReference type="PANTHER" id="PTHR42715">
    <property type="entry name" value="BETA-GLUCOSIDASE"/>
    <property type="match status" value="1"/>
</dbReference>
<dbReference type="Gene3D" id="3.20.20.300">
    <property type="entry name" value="Glycoside hydrolase, family 3, N-terminal domain"/>
    <property type="match status" value="1"/>
</dbReference>
<dbReference type="Pfam" id="PF14310">
    <property type="entry name" value="Fn3-like"/>
    <property type="match status" value="1"/>
</dbReference>
<evidence type="ECO:0000256" key="3">
    <source>
        <dbReference type="ARBA" id="ARBA00023277"/>
    </source>
</evidence>
<proteinExistence type="inferred from homology"/>
<dbReference type="Proteomes" id="UP000593601">
    <property type="component" value="Chromosome"/>
</dbReference>
<dbReference type="InterPro" id="IPR017853">
    <property type="entry name" value="GH"/>
</dbReference>
<dbReference type="KEGG" id="bliq:INP51_10420"/>
<dbReference type="SMART" id="SM01217">
    <property type="entry name" value="Fn3_like"/>
    <property type="match status" value="1"/>
</dbReference>
<dbReference type="Pfam" id="PF00933">
    <property type="entry name" value="Glyco_hydro_3"/>
    <property type="match status" value="1"/>
</dbReference>
<dbReference type="SUPFAM" id="SSF52279">
    <property type="entry name" value="Beta-D-glucan exohydrolase, C-terminal domain"/>
    <property type="match status" value="1"/>
</dbReference>
<accession>A0A7M2RDN6</accession>
<dbReference type="PROSITE" id="PS00775">
    <property type="entry name" value="GLYCOSYL_HYDROL_F3"/>
    <property type="match status" value="1"/>
</dbReference>
<gene>
    <name evidence="6" type="ORF">INP51_10420</name>
</gene>
<comment type="similarity">
    <text evidence="1 4">Belongs to the glycosyl hydrolase 3 family.</text>
</comment>
<organism evidence="6 7">
    <name type="scientific">Blautia liquoris</name>
    <dbReference type="NCBI Taxonomy" id="2779518"/>
    <lineage>
        <taxon>Bacteria</taxon>
        <taxon>Bacillati</taxon>
        <taxon>Bacillota</taxon>
        <taxon>Clostridia</taxon>
        <taxon>Lachnospirales</taxon>
        <taxon>Lachnospiraceae</taxon>
        <taxon>Blautia</taxon>
    </lineage>
</organism>
<dbReference type="InterPro" id="IPR036881">
    <property type="entry name" value="Glyco_hydro_3_C_sf"/>
</dbReference>
<evidence type="ECO:0000256" key="4">
    <source>
        <dbReference type="RuleBase" id="RU361161"/>
    </source>
</evidence>
<dbReference type="SUPFAM" id="SSF51445">
    <property type="entry name" value="(Trans)glycosidases"/>
    <property type="match status" value="1"/>
</dbReference>
<dbReference type="PANTHER" id="PTHR42715:SF10">
    <property type="entry name" value="BETA-GLUCOSIDASE"/>
    <property type="match status" value="1"/>
</dbReference>
<dbReference type="RefSeq" id="WP_193734791.1">
    <property type="nucleotide sequence ID" value="NZ_CP063304.1"/>
</dbReference>
<dbReference type="Gene3D" id="2.60.40.10">
    <property type="entry name" value="Immunoglobulins"/>
    <property type="match status" value="1"/>
</dbReference>
<dbReference type="GO" id="GO:0008422">
    <property type="term" value="F:beta-glucosidase activity"/>
    <property type="evidence" value="ECO:0007669"/>
    <property type="project" value="UniProtKB-ARBA"/>
</dbReference>
<dbReference type="AlphaFoldDB" id="A0A7M2RDN6"/>
<evidence type="ECO:0000256" key="1">
    <source>
        <dbReference type="ARBA" id="ARBA00005336"/>
    </source>
</evidence>
<dbReference type="InterPro" id="IPR001764">
    <property type="entry name" value="Glyco_hydro_3_N"/>
</dbReference>
<dbReference type="InterPro" id="IPR036962">
    <property type="entry name" value="Glyco_hydro_3_N_sf"/>
</dbReference>
<sequence length="798" mass="88563">MGKYDEKIQKLLQQMTLEEKAGLLSGSDFWHTKDVERLGIKKMMVTDGPHGLRKQAGDADHLGLNKSVPATCFPTAAATACSFDTELLTEMGQALGEECQQEDVAVLLGPGANIKRNPLCGRNFEYFSEDPYLTGEMASALIKGIQSQDVGTSMKHFACNNQETKRLVIDAEVDERALREIYLTGFEKAVKQAKPKTLMCSYNQINGEPASQNKRLLSDILRDEWGFEGTVMTDWGAIVDRVKGLEAGIDLEMPYVGSENDKAIISAVKEGIISEEQVNISAGRILELLLGWQEKQKKDDNYDKAVHHELARKAAANSCVLLKNDENILPLKKDTKLALIGEFAKRPRYQGAGSSRINPNQLDNLFDVLLSRGAHFTYADGYDLNRDEADEEKIKKAVAAAKDANVAVLCIGLPDSYESEGFDRKHMHLPQSHIKLVEEVAKVNPNIVVLLSGGSVVEMPWVTDAKAVLMLYLAGEAGALAAADLLFGDVCPSGRLAESFPMKLEDRSSYENFPGDEKTVEYRESIYVGYRWYDKAGLDVRFPFGHGLSYTEFEYRDLKTDIQSDGTVTARVTVRNVGKVRGAEVVQFYVGEKNPQIPRPVRELKGFCKADLAPCEEKEVSVILDKRAFAYYDVDKKNWAVPAGRYHIQAGSSSRDIRLESVIELEGDMNANSSMAAGIPKVYINPEAPFNIGHDDFEKLCVRKLPPPVRMPGERYTMNSTFAEIAQTQAGRAFMEQITSQIKSMGEGNDDDGMETMLQNMLQEMPVRSLAMFGQEQLSQDVIQKVLAAANEELIIEL</sequence>
<keyword evidence="3" id="KW-0119">Carbohydrate metabolism</keyword>
<evidence type="ECO:0000256" key="2">
    <source>
        <dbReference type="ARBA" id="ARBA00022801"/>
    </source>
</evidence>